<name>A0A139N2I0_STRGN</name>
<protein>
    <submittedName>
        <fullName evidence="1">Uncharacterized protein</fullName>
    </submittedName>
</protein>
<reference evidence="1 2" key="1">
    <citation type="submission" date="2016-01" db="EMBL/GenBank/DDBJ databases">
        <title>Highly variable Streptococcus oralis are common among viridans streptococci isolated from primates.</title>
        <authorList>
            <person name="Denapaite D."/>
            <person name="Rieger M."/>
            <person name="Koendgen S."/>
            <person name="Brueckner R."/>
            <person name="Ochigava I."/>
            <person name="Kappeler P."/>
            <person name="Maetz-Rensing K."/>
            <person name="Leendertz F."/>
            <person name="Hakenbeck R."/>
        </authorList>
    </citation>
    <scope>NUCLEOTIDE SEQUENCE [LARGE SCALE GENOMIC DNA]</scope>
    <source>
        <strain evidence="1 2">DD07</strain>
    </source>
</reference>
<evidence type="ECO:0000313" key="1">
    <source>
        <dbReference type="EMBL" id="KXT70143.1"/>
    </source>
</evidence>
<dbReference type="AlphaFoldDB" id="A0A139N2I0"/>
<evidence type="ECO:0000313" key="2">
    <source>
        <dbReference type="Proteomes" id="UP000070096"/>
    </source>
</evidence>
<dbReference type="Proteomes" id="UP000070096">
    <property type="component" value="Unassembled WGS sequence"/>
</dbReference>
<organism evidence="1 2">
    <name type="scientific">Streptococcus gordonii</name>
    <dbReference type="NCBI Taxonomy" id="1302"/>
    <lineage>
        <taxon>Bacteria</taxon>
        <taxon>Bacillati</taxon>
        <taxon>Bacillota</taxon>
        <taxon>Bacilli</taxon>
        <taxon>Lactobacillales</taxon>
        <taxon>Streptococcaceae</taxon>
        <taxon>Streptococcus</taxon>
    </lineage>
</organism>
<dbReference type="EMBL" id="LQRC01000219">
    <property type="protein sequence ID" value="KXT70143.1"/>
    <property type="molecule type" value="Genomic_DNA"/>
</dbReference>
<proteinExistence type="predicted"/>
<comment type="caution">
    <text evidence="1">The sequence shown here is derived from an EMBL/GenBank/DDBJ whole genome shotgun (WGS) entry which is preliminary data.</text>
</comment>
<sequence>MIELKLVDKSSFQVVLAGYMKIAVQTLLDRYEGRMTVWKALKNASMPLGISYIRRLWKEEKLTLISNQWFDKRKILTDL</sequence>
<accession>A0A139N2I0</accession>
<dbReference type="PATRIC" id="fig|1302.21.peg.1791"/>
<gene>
    <name evidence="1" type="ORF">SGODD07_01613</name>
</gene>